<keyword evidence="5" id="KW-0378">Hydrolase</keyword>
<name>A0A914HX21_GLORO</name>
<reference evidence="11" key="1">
    <citation type="submission" date="2022-11" db="UniProtKB">
        <authorList>
            <consortium name="WormBaseParasite"/>
        </authorList>
    </citation>
    <scope>IDENTIFICATION</scope>
</reference>
<dbReference type="PANTHER" id="PTHR11733:SF240">
    <property type="entry name" value="GH14155P-RELATED"/>
    <property type="match status" value="1"/>
</dbReference>
<evidence type="ECO:0000256" key="5">
    <source>
        <dbReference type="ARBA" id="ARBA00022801"/>
    </source>
</evidence>
<dbReference type="GO" id="GO:0046872">
    <property type="term" value="F:metal ion binding"/>
    <property type="evidence" value="ECO:0007669"/>
    <property type="project" value="UniProtKB-KW"/>
</dbReference>
<dbReference type="PANTHER" id="PTHR11733">
    <property type="entry name" value="ZINC METALLOPROTEASE FAMILY M13 NEPRILYSIN-RELATED"/>
    <property type="match status" value="1"/>
</dbReference>
<dbReference type="InterPro" id="IPR008753">
    <property type="entry name" value="Peptidase_M13_N"/>
</dbReference>
<dbReference type="Proteomes" id="UP000887572">
    <property type="component" value="Unplaced"/>
</dbReference>
<keyword evidence="3" id="KW-0645">Protease</keyword>
<dbReference type="Gene3D" id="1.10.1380.10">
    <property type="entry name" value="Neutral endopeptidase , domain2"/>
    <property type="match status" value="2"/>
</dbReference>
<proteinExistence type="inferred from homology"/>
<comment type="cofactor">
    <cofactor evidence="1">
        <name>Zn(2+)</name>
        <dbReference type="ChEBI" id="CHEBI:29105"/>
    </cofactor>
</comment>
<dbReference type="GO" id="GO:0016485">
    <property type="term" value="P:protein processing"/>
    <property type="evidence" value="ECO:0007669"/>
    <property type="project" value="TreeGrafter"/>
</dbReference>
<keyword evidence="4" id="KW-0479">Metal-binding</keyword>
<dbReference type="Pfam" id="PF05649">
    <property type="entry name" value="Peptidase_M13_N"/>
    <property type="match status" value="1"/>
</dbReference>
<evidence type="ECO:0000256" key="4">
    <source>
        <dbReference type="ARBA" id="ARBA00022723"/>
    </source>
</evidence>
<evidence type="ECO:0000259" key="8">
    <source>
        <dbReference type="Pfam" id="PF01431"/>
    </source>
</evidence>
<evidence type="ECO:0000256" key="7">
    <source>
        <dbReference type="ARBA" id="ARBA00023049"/>
    </source>
</evidence>
<dbReference type="GO" id="GO:0004222">
    <property type="term" value="F:metalloendopeptidase activity"/>
    <property type="evidence" value="ECO:0007669"/>
    <property type="project" value="InterPro"/>
</dbReference>
<keyword evidence="7" id="KW-0482">Metalloprotease</keyword>
<dbReference type="Gene3D" id="3.40.390.10">
    <property type="entry name" value="Collagenase (Catalytic Domain)"/>
    <property type="match status" value="2"/>
</dbReference>
<comment type="similarity">
    <text evidence="2">Belongs to the peptidase M13 family.</text>
</comment>
<dbReference type="InterPro" id="IPR000718">
    <property type="entry name" value="Peptidase_M13"/>
</dbReference>
<keyword evidence="10" id="KW-1185">Reference proteome</keyword>
<evidence type="ECO:0000256" key="1">
    <source>
        <dbReference type="ARBA" id="ARBA00001947"/>
    </source>
</evidence>
<protein>
    <submittedName>
        <fullName evidence="11">Uncharacterized protein</fullName>
    </submittedName>
</protein>
<dbReference type="WBParaSite" id="Gr19_v10_g4575.t1">
    <property type="protein sequence ID" value="Gr19_v10_g4575.t1"/>
    <property type="gene ID" value="Gr19_v10_g4575"/>
</dbReference>
<evidence type="ECO:0000313" key="10">
    <source>
        <dbReference type="Proteomes" id="UP000887572"/>
    </source>
</evidence>
<dbReference type="PROSITE" id="PS51885">
    <property type="entry name" value="NEPRILYSIN"/>
    <property type="match status" value="1"/>
</dbReference>
<dbReference type="Pfam" id="PF01431">
    <property type="entry name" value="Peptidase_M13"/>
    <property type="match status" value="1"/>
</dbReference>
<dbReference type="GO" id="GO:0005886">
    <property type="term" value="C:plasma membrane"/>
    <property type="evidence" value="ECO:0007669"/>
    <property type="project" value="TreeGrafter"/>
</dbReference>
<feature type="domain" description="Peptidase M13 N-terminal" evidence="9">
    <location>
        <begin position="471"/>
        <end position="545"/>
    </location>
</feature>
<accession>A0A914HX21</accession>
<evidence type="ECO:0000256" key="2">
    <source>
        <dbReference type="ARBA" id="ARBA00007357"/>
    </source>
</evidence>
<evidence type="ECO:0000256" key="3">
    <source>
        <dbReference type="ARBA" id="ARBA00022670"/>
    </source>
</evidence>
<dbReference type="PRINTS" id="PR00786">
    <property type="entry name" value="NEPRILYSIN"/>
</dbReference>
<feature type="domain" description="Peptidase M13 C-terminal" evidence="8">
    <location>
        <begin position="599"/>
        <end position="824"/>
    </location>
</feature>
<sequence>MTISSCLTAGRFRTTNDLDGIFKNCSGKKDEIPQSGIFVHSVPTKNGKTELRIKMSNGYNFSCHLRANKFAIQLYGIRSMFAPSKVVGCAECDKSTMMGHNFWEKPAFLVDFAGLWQLGLELMPPLSAKIGTDLKLAYFGLCPAASNWHVNITNVTSVTSSSQEVAKTLLSLIDPQKDPCQDFYAFACHQNIKRNDGIFKAKSAEEELFDIFPKPFDITMNNPPTFAFFKKRAAAGRRKPAESMTENVLERARQICTRDNTSVKEIWSKINNKFYNQFGGMPALVGQSWHHSTVKSSEAFWRIIGSLLSENIYSFFLPLKFTVHKPHVHNVIGVAPPKLFVSRHLLLKHELRHMLEEFKEKLLEVFERLQTLSGVEYLDNQHLNRSIDDVFEFTARLAQQILPDAEQNFHNTFTLNSLSNAFPSINGQLFLMGWVFWTFCRNRKGRVQQQQWTTNRTVFNFICTQILIVDMCAAIMLELMPIAIGYSYVKTIANRDDIIEDVQQQTEFLFEAFAEKLNSTSWATAETKRKVQAKLSKMKLNLGWPTQIYGDFKNTTMLDVFHKEYENFPSRQNLDWFDAFYELVKCKDRTDLNYAFKINAVHEVPSNNLVIPLAILQLPFYNISFPQSFNFGGVGFVIAHEIAHGFDNRGIQIEANANISNCTHSQDQDTCSLMDKMSLKGFKTMVKCVENLYSNKCCPIDEGELKCAFGEQTLNENIADISGSPVSYNAYKKFVQQYRNGIEEEPIEGLEQYSHYQLFWIAGAQAWCLQTPLNKKTQINMILNDVHSPKACRINQVFQNLPDFGRDFNCPIGSPMRPLEKEQCKVWT</sequence>
<organism evidence="10 11">
    <name type="scientific">Globodera rostochiensis</name>
    <name type="common">Golden nematode worm</name>
    <name type="synonym">Heterodera rostochiensis</name>
    <dbReference type="NCBI Taxonomy" id="31243"/>
    <lineage>
        <taxon>Eukaryota</taxon>
        <taxon>Metazoa</taxon>
        <taxon>Ecdysozoa</taxon>
        <taxon>Nematoda</taxon>
        <taxon>Chromadorea</taxon>
        <taxon>Rhabditida</taxon>
        <taxon>Tylenchina</taxon>
        <taxon>Tylenchomorpha</taxon>
        <taxon>Tylenchoidea</taxon>
        <taxon>Heteroderidae</taxon>
        <taxon>Heteroderinae</taxon>
        <taxon>Globodera</taxon>
    </lineage>
</organism>
<dbReference type="InterPro" id="IPR042089">
    <property type="entry name" value="Peptidase_M13_dom_2"/>
</dbReference>
<evidence type="ECO:0000313" key="11">
    <source>
        <dbReference type="WBParaSite" id="Gr19_v10_g4575.t1"/>
    </source>
</evidence>
<dbReference type="AlphaFoldDB" id="A0A914HX21"/>
<dbReference type="InterPro" id="IPR018497">
    <property type="entry name" value="Peptidase_M13_C"/>
</dbReference>
<dbReference type="SUPFAM" id="SSF55486">
    <property type="entry name" value="Metalloproteases ('zincins'), catalytic domain"/>
    <property type="match status" value="1"/>
</dbReference>
<evidence type="ECO:0000256" key="6">
    <source>
        <dbReference type="ARBA" id="ARBA00022833"/>
    </source>
</evidence>
<dbReference type="InterPro" id="IPR024079">
    <property type="entry name" value="MetalloPept_cat_dom_sf"/>
</dbReference>
<evidence type="ECO:0000259" key="9">
    <source>
        <dbReference type="Pfam" id="PF05649"/>
    </source>
</evidence>
<keyword evidence="6" id="KW-0862">Zinc</keyword>
<dbReference type="CDD" id="cd08662">
    <property type="entry name" value="M13"/>
    <property type="match status" value="1"/>
</dbReference>